<evidence type="ECO:0000313" key="3">
    <source>
        <dbReference type="Proteomes" id="UP000034034"/>
    </source>
</evidence>
<dbReference type="EMBL" id="CP009922">
    <property type="protein sequence ID" value="AKG43047.1"/>
    <property type="molecule type" value="Genomic_DNA"/>
</dbReference>
<evidence type="ECO:0000313" key="2">
    <source>
        <dbReference type="EMBL" id="AKG43047.1"/>
    </source>
</evidence>
<dbReference type="PATRIC" id="fig|408015.6.peg.1699"/>
<evidence type="ECO:0000259" key="1">
    <source>
        <dbReference type="Pfam" id="PF00582"/>
    </source>
</evidence>
<feature type="domain" description="UspA" evidence="1">
    <location>
        <begin position="63"/>
        <end position="148"/>
    </location>
</feature>
<dbReference type="InterPro" id="IPR006016">
    <property type="entry name" value="UspA"/>
</dbReference>
<keyword evidence="3" id="KW-1185">Reference proteome</keyword>
<name>A0A0F7FTK1_9ACTN</name>
<proteinExistence type="predicted"/>
<dbReference type="Proteomes" id="UP000034034">
    <property type="component" value="Chromosome"/>
</dbReference>
<sequence>MTVIIWIAEPTWASCVDAARARCAPQEPVTLLGVTDEGVAAAAHGAFSGLLGRGHGPGQDPGRRLEEEAAAAAAGLLERAAARLGRPARRVARTGRVEDEVMAELAGRGAEDLLICARDGDRSRPGPHTLAPPTRFVVDHAPCPVLLVW</sequence>
<dbReference type="Pfam" id="PF00582">
    <property type="entry name" value="Usp"/>
    <property type="match status" value="1"/>
</dbReference>
<organism evidence="2 3">
    <name type="scientific">Streptomyces xiamenensis</name>
    <dbReference type="NCBI Taxonomy" id="408015"/>
    <lineage>
        <taxon>Bacteria</taxon>
        <taxon>Bacillati</taxon>
        <taxon>Actinomycetota</taxon>
        <taxon>Actinomycetes</taxon>
        <taxon>Kitasatosporales</taxon>
        <taxon>Streptomycetaceae</taxon>
        <taxon>Streptomyces</taxon>
    </lineage>
</organism>
<dbReference type="HOGENOM" id="CLU_1703201_0_0_11"/>
<dbReference type="STRING" id="408015.SXIM_16630"/>
<protein>
    <submittedName>
        <fullName evidence="2">Universal stress protein</fullName>
    </submittedName>
</protein>
<gene>
    <name evidence="2" type="ORF">SXIM_16630</name>
</gene>
<dbReference type="Gene3D" id="3.40.50.12370">
    <property type="match status" value="1"/>
</dbReference>
<reference evidence="2" key="1">
    <citation type="submission" date="2019-08" db="EMBL/GenBank/DDBJ databases">
        <title>Complete genome sequence of a mangrove-derived Streptomyces xiamenensis.</title>
        <authorList>
            <person name="Xu J."/>
        </authorList>
    </citation>
    <scope>NUCLEOTIDE SEQUENCE</scope>
    <source>
        <strain evidence="2">318</strain>
    </source>
</reference>
<accession>A0A0F7FTK1</accession>
<dbReference type="SUPFAM" id="SSF52402">
    <property type="entry name" value="Adenine nucleotide alpha hydrolases-like"/>
    <property type="match status" value="1"/>
</dbReference>
<dbReference type="KEGG" id="sxi:SXIM_16630"/>
<dbReference type="RefSeq" id="WP_030725342.1">
    <property type="nucleotide sequence ID" value="NZ_CP009922.3"/>
</dbReference>
<dbReference type="AlphaFoldDB" id="A0A0F7FTK1"/>